<proteinExistence type="predicted"/>
<keyword evidence="2" id="KW-1185">Reference proteome</keyword>
<comment type="caution">
    <text evidence="1">The sequence shown here is derived from an EMBL/GenBank/DDBJ whole genome shotgun (WGS) entry which is preliminary data.</text>
</comment>
<evidence type="ECO:0000313" key="2">
    <source>
        <dbReference type="Proteomes" id="UP000265618"/>
    </source>
</evidence>
<sequence length="99" mass="10613">MPLQVSIRLPGEDHSLLEFTTPGDVDPTTPLSTIVARVDARRAALPVVSEVVAAVPESVPTEAVPASDGPSEVTEVRYKWNPLTLVNATQFTQPHDLSL</sequence>
<gene>
    <name evidence="1" type="ORF">KIPB_013232</name>
</gene>
<dbReference type="EMBL" id="BDIP01006182">
    <property type="protein sequence ID" value="GIQ90436.1"/>
    <property type="molecule type" value="Genomic_DNA"/>
</dbReference>
<evidence type="ECO:0000313" key="1">
    <source>
        <dbReference type="EMBL" id="GIQ90436.1"/>
    </source>
</evidence>
<accession>A0A9K3D7N8</accession>
<reference evidence="1 2" key="1">
    <citation type="journal article" date="2018" name="PLoS ONE">
        <title>The draft genome of Kipferlia bialata reveals reductive genome evolution in fornicate parasites.</title>
        <authorList>
            <person name="Tanifuji G."/>
            <person name="Takabayashi S."/>
            <person name="Kume K."/>
            <person name="Takagi M."/>
            <person name="Nakayama T."/>
            <person name="Kamikawa R."/>
            <person name="Inagaki Y."/>
            <person name="Hashimoto T."/>
        </authorList>
    </citation>
    <scope>NUCLEOTIDE SEQUENCE [LARGE SCALE GENOMIC DNA]</scope>
    <source>
        <strain evidence="1">NY0173</strain>
    </source>
</reference>
<dbReference type="Proteomes" id="UP000265618">
    <property type="component" value="Unassembled WGS sequence"/>
</dbReference>
<organism evidence="1 2">
    <name type="scientific">Kipferlia bialata</name>
    <dbReference type="NCBI Taxonomy" id="797122"/>
    <lineage>
        <taxon>Eukaryota</taxon>
        <taxon>Metamonada</taxon>
        <taxon>Carpediemonas-like organisms</taxon>
        <taxon>Kipferlia</taxon>
    </lineage>
</organism>
<protein>
    <submittedName>
        <fullName evidence="1">Uncharacterized protein</fullName>
    </submittedName>
</protein>
<name>A0A9K3D7N8_9EUKA</name>
<dbReference type="AlphaFoldDB" id="A0A9K3D7N8"/>